<dbReference type="AlphaFoldDB" id="A0A3B1C6V0"/>
<dbReference type="InterPro" id="IPR032314">
    <property type="entry name" value="DUF4845"/>
</dbReference>
<feature type="transmembrane region" description="Helical" evidence="1">
    <location>
        <begin position="12"/>
        <end position="37"/>
    </location>
</feature>
<sequence>MNRNQKQAGMTAIAWLGVIALILMFVLLTLKLLPIYLDSFKVGSVLSDIKDESGIANMTPVMIHKTIMKRLDINMVNSVSKDDIYIDKSGKQKRTVEIDYEVRENIMANIDVVVHFQKVVTIPGP</sequence>
<name>A0A3B1C6V0_9ZZZZ</name>
<organism evidence="2">
    <name type="scientific">hydrothermal vent metagenome</name>
    <dbReference type="NCBI Taxonomy" id="652676"/>
    <lineage>
        <taxon>unclassified sequences</taxon>
        <taxon>metagenomes</taxon>
        <taxon>ecological metagenomes</taxon>
    </lineage>
</organism>
<evidence type="ECO:0008006" key="3">
    <source>
        <dbReference type="Google" id="ProtNLM"/>
    </source>
</evidence>
<keyword evidence="1" id="KW-0472">Membrane</keyword>
<evidence type="ECO:0000313" key="2">
    <source>
        <dbReference type="EMBL" id="VAX14435.1"/>
    </source>
</evidence>
<evidence type="ECO:0000256" key="1">
    <source>
        <dbReference type="SAM" id="Phobius"/>
    </source>
</evidence>
<protein>
    <recommendedName>
        <fullName evidence="3">DUF4845 domain-containing protein</fullName>
    </recommendedName>
</protein>
<keyword evidence="1" id="KW-1133">Transmembrane helix</keyword>
<dbReference type="EMBL" id="UOFZ01000175">
    <property type="protein sequence ID" value="VAX14435.1"/>
    <property type="molecule type" value="Genomic_DNA"/>
</dbReference>
<accession>A0A3B1C6V0</accession>
<dbReference type="Pfam" id="PF16137">
    <property type="entry name" value="DUF4845"/>
    <property type="match status" value="1"/>
</dbReference>
<gene>
    <name evidence="2" type="ORF">MNBD_GAMMA24-2274</name>
</gene>
<reference evidence="2" key="1">
    <citation type="submission" date="2018-06" db="EMBL/GenBank/DDBJ databases">
        <authorList>
            <person name="Zhirakovskaya E."/>
        </authorList>
    </citation>
    <scope>NUCLEOTIDE SEQUENCE</scope>
</reference>
<proteinExistence type="predicted"/>
<keyword evidence="1" id="KW-0812">Transmembrane</keyword>